<evidence type="ECO:0000313" key="1">
    <source>
        <dbReference type="EMBL" id="CAG8525175.1"/>
    </source>
</evidence>
<proteinExistence type="predicted"/>
<evidence type="ECO:0000313" key="2">
    <source>
        <dbReference type="Proteomes" id="UP000789702"/>
    </source>
</evidence>
<gene>
    <name evidence="1" type="ORF">DHETER_LOCUS4111</name>
</gene>
<sequence length="61" mass="6968">MIFEYESQIVECESIGELTFKYKDTGEMTFEDTSKIIYEGVSGASFKSESTVATFEYKDNL</sequence>
<accession>A0ACA9LG88</accession>
<dbReference type="EMBL" id="CAJVPU010003920">
    <property type="protein sequence ID" value="CAG8525175.1"/>
    <property type="molecule type" value="Genomic_DNA"/>
</dbReference>
<dbReference type="Proteomes" id="UP000789702">
    <property type="component" value="Unassembled WGS sequence"/>
</dbReference>
<keyword evidence="2" id="KW-1185">Reference proteome</keyword>
<comment type="caution">
    <text evidence="1">The sequence shown here is derived from an EMBL/GenBank/DDBJ whole genome shotgun (WGS) entry which is preliminary data.</text>
</comment>
<reference evidence="1" key="1">
    <citation type="submission" date="2021-06" db="EMBL/GenBank/DDBJ databases">
        <authorList>
            <person name="Kallberg Y."/>
            <person name="Tangrot J."/>
            <person name="Rosling A."/>
        </authorList>
    </citation>
    <scope>NUCLEOTIDE SEQUENCE</scope>
    <source>
        <strain evidence="1">IL203A</strain>
    </source>
</reference>
<protein>
    <submittedName>
        <fullName evidence="1">3875_t:CDS:1</fullName>
    </submittedName>
</protein>
<name>A0ACA9LG88_9GLOM</name>
<organism evidence="1 2">
    <name type="scientific">Dentiscutata heterogama</name>
    <dbReference type="NCBI Taxonomy" id="1316150"/>
    <lineage>
        <taxon>Eukaryota</taxon>
        <taxon>Fungi</taxon>
        <taxon>Fungi incertae sedis</taxon>
        <taxon>Mucoromycota</taxon>
        <taxon>Glomeromycotina</taxon>
        <taxon>Glomeromycetes</taxon>
        <taxon>Diversisporales</taxon>
        <taxon>Gigasporaceae</taxon>
        <taxon>Dentiscutata</taxon>
    </lineage>
</organism>